<dbReference type="EMBL" id="JABCQN010000001">
    <property type="protein sequence ID" value="MBF0869406.1"/>
    <property type="molecule type" value="Genomic_DNA"/>
</dbReference>
<protein>
    <recommendedName>
        <fullName evidence="4">OmpA-like domain-containing protein</fullName>
    </recommendedName>
</protein>
<evidence type="ECO:0000256" key="1">
    <source>
        <dbReference type="SAM" id="MobiDB-lite"/>
    </source>
</evidence>
<evidence type="ECO:0008006" key="4">
    <source>
        <dbReference type="Google" id="ProtNLM"/>
    </source>
</evidence>
<organism evidence="2 3">
    <name type="scientific">Gluconobacter japonicus</name>
    <dbReference type="NCBI Taxonomy" id="376620"/>
    <lineage>
        <taxon>Bacteria</taxon>
        <taxon>Pseudomonadati</taxon>
        <taxon>Pseudomonadota</taxon>
        <taxon>Alphaproteobacteria</taxon>
        <taxon>Acetobacterales</taxon>
        <taxon>Acetobacteraceae</taxon>
        <taxon>Gluconobacter</taxon>
    </lineage>
</organism>
<dbReference type="Proteomes" id="UP000661006">
    <property type="component" value="Unassembled WGS sequence"/>
</dbReference>
<feature type="compositionally biased region" description="Polar residues" evidence="1">
    <location>
        <begin position="133"/>
        <end position="146"/>
    </location>
</feature>
<accession>A0A9Q2FI70</accession>
<evidence type="ECO:0000313" key="3">
    <source>
        <dbReference type="Proteomes" id="UP000661006"/>
    </source>
</evidence>
<feature type="compositionally biased region" description="Low complexity" evidence="1">
    <location>
        <begin position="153"/>
        <end position="183"/>
    </location>
</feature>
<gene>
    <name evidence="2" type="ORF">HKD32_00845</name>
</gene>
<comment type="caution">
    <text evidence="2">The sequence shown here is derived from an EMBL/GenBank/DDBJ whole genome shotgun (WGS) entry which is preliminary data.</text>
</comment>
<reference evidence="2" key="2">
    <citation type="submission" date="2020-11" db="EMBL/GenBank/DDBJ databases">
        <title>Description of novel Gluconobacter species.</title>
        <authorList>
            <person name="Cleenwerck I."/>
            <person name="Cnockaert M."/>
            <person name="Borremans W."/>
            <person name="Wieme A.D."/>
            <person name="De Vuyst L."/>
            <person name="Vandamme P."/>
        </authorList>
    </citation>
    <scope>NUCLEOTIDE SEQUENCE</scope>
    <source>
        <strain evidence="2">R71697</strain>
    </source>
</reference>
<reference evidence="2" key="1">
    <citation type="submission" date="2020-04" db="EMBL/GenBank/DDBJ databases">
        <authorList>
            <person name="Sombolestani A."/>
        </authorList>
    </citation>
    <scope>NUCLEOTIDE SEQUENCE</scope>
    <source>
        <strain evidence="2">R71697</strain>
    </source>
</reference>
<sequence>MTHPGKAVTRRNAGKIPFMLLLAAPLFTACQHQDAVDVPAGWWHNFEGGEIAKLRPPPPGQNLPYPHVGRTPAQNPEMPSPEARVNLTMQLEAQRNLAQRESAAQGTLPTIPPPPPKTAPSAVNPTGTEPEEQNNLTMTSVGQPADTTLPVDAAPGAAPGTPAPATKPATPSKTPQPTTPEAELPPVVAAAIPPTPPGEFPQIGALPPPPPQFPGFDLPRDANLTGPLRPDIDTSTPEGTLIRFQPSTDHVVGDPSSDYQRIISQRGDQKITILGFGAAMSADAGLSTADQGREIALGLLRARTVANALIQRGVPASAIVLRAEAIGNGVRVRNGG</sequence>
<evidence type="ECO:0000313" key="2">
    <source>
        <dbReference type="EMBL" id="MBF0869406.1"/>
    </source>
</evidence>
<feature type="region of interest" description="Disordered" evidence="1">
    <location>
        <begin position="98"/>
        <end position="183"/>
    </location>
</feature>
<proteinExistence type="predicted"/>
<dbReference type="AlphaFoldDB" id="A0A9Q2FI70"/>
<name>A0A9Q2FI70_GLUJA</name>
<dbReference type="PROSITE" id="PS51257">
    <property type="entry name" value="PROKAR_LIPOPROTEIN"/>
    <property type="match status" value="1"/>
</dbReference>